<dbReference type="GeneID" id="33353881"/>
<evidence type="ECO:0000256" key="1">
    <source>
        <dbReference type="SAM" id="Phobius"/>
    </source>
</evidence>
<sequence length="40" mass="4765">MRLNFLIWLQINALILILLIVMSCSMHITYILIITFILFI</sequence>
<gene>
    <name evidence="2" type="primary">orf40d</name>
</gene>
<keyword evidence="1" id="KW-0812">Transmembrane</keyword>
<dbReference type="PROSITE" id="PS51257">
    <property type="entry name" value="PROKAR_LIPOPROTEIN"/>
    <property type="match status" value="1"/>
</dbReference>
<keyword evidence="2" id="KW-0934">Plastid</keyword>
<dbReference type="RefSeq" id="YP_009392364.1">
    <property type="nucleotide sequence ID" value="NC_035262.1"/>
</dbReference>
<protein>
    <submittedName>
        <fullName evidence="2">Uncharacterized protein</fullName>
    </submittedName>
</protein>
<geneLocation type="chloroplast" evidence="2"/>
<proteinExistence type="predicted"/>
<organism evidence="2">
    <name type="scientific">Osmundaria fimbriata</name>
    <name type="common">Red alga</name>
    <name type="synonym">Delesseria fimbriata</name>
    <dbReference type="NCBI Taxonomy" id="228265"/>
    <lineage>
        <taxon>Eukaryota</taxon>
        <taxon>Rhodophyta</taxon>
        <taxon>Florideophyceae</taxon>
        <taxon>Rhodymeniophycidae</taxon>
        <taxon>Ceramiales</taxon>
        <taxon>Rhodomelaceae</taxon>
        <taxon>Amansieae</taxon>
        <taxon>Osmundaria</taxon>
    </lineage>
</organism>
<feature type="transmembrane region" description="Helical" evidence="1">
    <location>
        <begin position="6"/>
        <end position="39"/>
    </location>
</feature>
<evidence type="ECO:0000313" key="2">
    <source>
        <dbReference type="EMBL" id="ARW60926.1"/>
    </source>
</evidence>
<name>A0A1Z1M4I7_OSMFI</name>
<dbReference type="AlphaFoldDB" id="A0A1Z1M4I7"/>
<accession>A0A1Z1M4I7</accession>
<keyword evidence="1" id="KW-0472">Membrane</keyword>
<dbReference type="EMBL" id="MF101415">
    <property type="protein sequence ID" value="ARW60926.1"/>
    <property type="molecule type" value="Genomic_DNA"/>
</dbReference>
<keyword evidence="1" id="KW-1133">Transmembrane helix</keyword>
<keyword evidence="2" id="KW-0150">Chloroplast</keyword>
<reference evidence="2" key="1">
    <citation type="journal article" date="2017" name="J. Phycol.">
        <title>Analysis of chloroplast genomes and a supermatrix inform reclassification of the Rhodomelaceae (Rhodophyta).</title>
        <authorList>
            <person name="Diaz-Tapia P."/>
            <person name="Maggs C.A."/>
            <person name="West J.A."/>
            <person name="Verbruggen H."/>
        </authorList>
    </citation>
    <scope>NUCLEOTIDE SEQUENCE</scope>
    <source>
        <strain evidence="2">JW2841</strain>
    </source>
</reference>